<dbReference type="InterPro" id="IPR009056">
    <property type="entry name" value="Cyt_c-like_dom"/>
</dbReference>
<evidence type="ECO:0000256" key="3">
    <source>
        <dbReference type="ARBA" id="ARBA00023004"/>
    </source>
</evidence>
<keyword evidence="3 4" id="KW-0408">Iron</keyword>
<evidence type="ECO:0000313" key="6">
    <source>
        <dbReference type="EMBL" id="MEX1661526.1"/>
    </source>
</evidence>
<accession>A0ABV3TIW1</accession>
<dbReference type="EMBL" id="JBFRYC010000003">
    <property type="protein sequence ID" value="MEX1661526.1"/>
    <property type="molecule type" value="Genomic_DNA"/>
</dbReference>
<evidence type="ECO:0000259" key="5">
    <source>
        <dbReference type="PROSITE" id="PS51007"/>
    </source>
</evidence>
<dbReference type="Pfam" id="PF00034">
    <property type="entry name" value="Cytochrom_C"/>
    <property type="match status" value="1"/>
</dbReference>
<organism evidence="6 7">
    <name type="scientific">Thioclava arctica</name>
    <dbReference type="NCBI Taxonomy" id="3238301"/>
    <lineage>
        <taxon>Bacteria</taxon>
        <taxon>Pseudomonadati</taxon>
        <taxon>Pseudomonadota</taxon>
        <taxon>Alphaproteobacteria</taxon>
        <taxon>Rhodobacterales</taxon>
        <taxon>Paracoccaceae</taxon>
        <taxon>Thioclava</taxon>
    </lineage>
</organism>
<dbReference type="InterPro" id="IPR036909">
    <property type="entry name" value="Cyt_c-like_dom_sf"/>
</dbReference>
<reference evidence="6 7" key="1">
    <citation type="journal article" date="2011" name="Int. J. Syst. Evol. Microbiol.">
        <title>Zhongshania antarctica gen. nov., sp. nov. and Zhongshania guokunii sp. nov., gammaproteobacteria respectively isolated from coastal attached (fast) ice and surface seawater of the Antarctic.</title>
        <authorList>
            <person name="Li H.J."/>
            <person name="Zhang X.Y."/>
            <person name="Chen C.X."/>
            <person name="Zhang Y.J."/>
            <person name="Gao Z.M."/>
            <person name="Yu Y."/>
            <person name="Chen X.L."/>
            <person name="Chen B."/>
            <person name="Zhang Y.Z."/>
        </authorList>
    </citation>
    <scope>NUCLEOTIDE SEQUENCE [LARGE SCALE GENOMIC DNA]</scope>
    <source>
        <strain evidence="6 7">15-R06ZXC-3</strain>
    </source>
</reference>
<proteinExistence type="predicted"/>
<dbReference type="Gene3D" id="1.10.760.10">
    <property type="entry name" value="Cytochrome c-like domain"/>
    <property type="match status" value="1"/>
</dbReference>
<dbReference type="PROSITE" id="PS51007">
    <property type="entry name" value="CYTC"/>
    <property type="match status" value="1"/>
</dbReference>
<name>A0ABV3TIW1_9RHOB</name>
<keyword evidence="1 4" id="KW-0349">Heme</keyword>
<keyword evidence="7" id="KW-1185">Reference proteome</keyword>
<keyword evidence="2 4" id="KW-0479">Metal-binding</keyword>
<evidence type="ECO:0000256" key="4">
    <source>
        <dbReference type="PROSITE-ProRule" id="PRU00433"/>
    </source>
</evidence>
<sequence>MKTYILYAALVAAIAGGVWLSLRPDPATVAKAATPAQGAALVAISLPETLSAQAVMGKRAFESTCITCHGKNATGKAGFGPPLVHKIYEPSHHGDMAFLAAVQAGVRAHHWRFGNMPPQEGLTRADTANIVTYVRELQRANGIN</sequence>
<dbReference type="RefSeq" id="WP_368391535.1">
    <property type="nucleotide sequence ID" value="NZ_JBFRYC010000003.1"/>
</dbReference>
<feature type="domain" description="Cytochrome c" evidence="5">
    <location>
        <begin position="52"/>
        <end position="138"/>
    </location>
</feature>
<evidence type="ECO:0000313" key="7">
    <source>
        <dbReference type="Proteomes" id="UP001557465"/>
    </source>
</evidence>
<gene>
    <name evidence="6" type="ORF">AB4874_07640</name>
</gene>
<protein>
    <submittedName>
        <fullName evidence="6">Cytochrome c</fullName>
    </submittedName>
</protein>
<evidence type="ECO:0000256" key="1">
    <source>
        <dbReference type="ARBA" id="ARBA00022617"/>
    </source>
</evidence>
<dbReference type="SUPFAM" id="SSF46626">
    <property type="entry name" value="Cytochrome c"/>
    <property type="match status" value="1"/>
</dbReference>
<dbReference type="Proteomes" id="UP001557465">
    <property type="component" value="Unassembled WGS sequence"/>
</dbReference>
<evidence type="ECO:0000256" key="2">
    <source>
        <dbReference type="ARBA" id="ARBA00022723"/>
    </source>
</evidence>
<comment type="caution">
    <text evidence="6">The sequence shown here is derived from an EMBL/GenBank/DDBJ whole genome shotgun (WGS) entry which is preliminary data.</text>
</comment>